<feature type="transmembrane region" description="Helical" evidence="1">
    <location>
        <begin position="61"/>
        <end position="81"/>
    </location>
</feature>
<evidence type="ECO:0000313" key="2">
    <source>
        <dbReference type="EMBL" id="PKQ65921.1"/>
    </source>
</evidence>
<keyword evidence="3" id="KW-1185">Reference proteome</keyword>
<sequence length="83" mass="10029">MIRRMRANRAELHSQKEGFRDNIKIKETRITFLKFKKVPDSELIDIKEKIRWKAHLEKKRVLLITIIVTVLFSIGYAYLLFIR</sequence>
<keyword evidence="1" id="KW-0472">Membrane</keyword>
<reference evidence="2 3" key="1">
    <citation type="journal article" date="2017" name="Front. Microbiol.">
        <title>Labilibaculum manganireducens gen. nov., sp. nov. and Labilibaculum filiforme sp. nov., Novel Bacteroidetes Isolated from Subsurface Sediments of the Baltic Sea.</title>
        <authorList>
            <person name="Vandieken V."/>
            <person name="Marshall I.P."/>
            <person name="Niemann H."/>
            <person name="Engelen B."/>
            <person name="Cypionka H."/>
        </authorList>
    </citation>
    <scope>NUCLEOTIDE SEQUENCE [LARGE SCALE GENOMIC DNA]</scope>
    <source>
        <strain evidence="2 3">59.16B</strain>
    </source>
</reference>
<organism evidence="2 3">
    <name type="scientific">Labilibaculum filiforme</name>
    <dbReference type="NCBI Taxonomy" id="1940526"/>
    <lineage>
        <taxon>Bacteria</taxon>
        <taxon>Pseudomonadati</taxon>
        <taxon>Bacteroidota</taxon>
        <taxon>Bacteroidia</taxon>
        <taxon>Marinilabiliales</taxon>
        <taxon>Marinifilaceae</taxon>
        <taxon>Labilibaculum</taxon>
    </lineage>
</organism>
<dbReference type="EMBL" id="MVDD01000001">
    <property type="protein sequence ID" value="PKQ65921.1"/>
    <property type="molecule type" value="Genomic_DNA"/>
</dbReference>
<keyword evidence="1" id="KW-1133">Transmembrane helix</keyword>
<gene>
    <name evidence="2" type="ORF">BZG02_02650</name>
</gene>
<name>A0A2N3I6J9_9BACT</name>
<keyword evidence="1" id="KW-0812">Transmembrane</keyword>
<proteinExistence type="predicted"/>
<comment type="caution">
    <text evidence="2">The sequence shown here is derived from an EMBL/GenBank/DDBJ whole genome shotgun (WGS) entry which is preliminary data.</text>
</comment>
<accession>A0A2N3I6J9</accession>
<dbReference type="AlphaFoldDB" id="A0A2N3I6J9"/>
<evidence type="ECO:0000256" key="1">
    <source>
        <dbReference type="SAM" id="Phobius"/>
    </source>
</evidence>
<protein>
    <submittedName>
        <fullName evidence="2">Uncharacterized protein</fullName>
    </submittedName>
</protein>
<evidence type="ECO:0000313" key="3">
    <source>
        <dbReference type="Proteomes" id="UP000233535"/>
    </source>
</evidence>
<dbReference type="Proteomes" id="UP000233535">
    <property type="component" value="Unassembled WGS sequence"/>
</dbReference>